<dbReference type="SUPFAM" id="SSF54909">
    <property type="entry name" value="Dimeric alpha+beta barrel"/>
    <property type="match status" value="1"/>
</dbReference>
<evidence type="ECO:0000256" key="1">
    <source>
        <dbReference type="ARBA" id="ARBA00023015"/>
    </source>
</evidence>
<dbReference type="PANTHER" id="PTHR30154:SF34">
    <property type="entry name" value="TRANSCRIPTIONAL REGULATOR AZLB"/>
    <property type="match status" value="1"/>
</dbReference>
<dbReference type="GeneID" id="41840989"/>
<sequence length="175" mass="19199">MKPSSSTPRSPAERGNRRTRWGPSWQPDATGRRIVELLLAKGRMPNAELARRIGLPESTCSIRVRTLREQGVLAGVHADVDLARLGRAMEAMVAVRFAGHRREQMDAFRAAIVTVPGVIAAYHVAGEDDFLIHVCAESPHALRDFVLDRLTGMPGIAQAQTSLIFERLRGTDPLG</sequence>
<evidence type="ECO:0000313" key="7">
    <source>
        <dbReference type="Proteomes" id="UP000027986"/>
    </source>
</evidence>
<gene>
    <name evidence="6" type="ORF">HX89_07460</name>
</gene>
<dbReference type="Proteomes" id="UP000027986">
    <property type="component" value="Chromosome"/>
</dbReference>
<dbReference type="Pfam" id="PF01037">
    <property type="entry name" value="AsnC_trans_reg"/>
    <property type="match status" value="1"/>
</dbReference>
<evidence type="ECO:0000256" key="3">
    <source>
        <dbReference type="ARBA" id="ARBA00023163"/>
    </source>
</evidence>
<dbReference type="SUPFAM" id="SSF46785">
    <property type="entry name" value="Winged helix' DNA-binding domain"/>
    <property type="match status" value="1"/>
</dbReference>
<dbReference type="PROSITE" id="PS50956">
    <property type="entry name" value="HTH_ASNC_2"/>
    <property type="match status" value="1"/>
</dbReference>
<evidence type="ECO:0000313" key="6">
    <source>
        <dbReference type="EMBL" id="AIF40800.1"/>
    </source>
</evidence>
<feature type="region of interest" description="Disordered" evidence="4">
    <location>
        <begin position="1"/>
        <end position="25"/>
    </location>
</feature>
<dbReference type="eggNOG" id="COG1522">
    <property type="taxonomic scope" value="Bacteria"/>
</dbReference>
<proteinExistence type="predicted"/>
<dbReference type="OrthoDB" id="4411089at2"/>
<dbReference type="KEGG" id="dni:HX89_07460"/>
<evidence type="ECO:0000256" key="2">
    <source>
        <dbReference type="ARBA" id="ARBA00023125"/>
    </source>
</evidence>
<keyword evidence="3" id="KW-0804">Transcription</keyword>
<dbReference type="InterPro" id="IPR011008">
    <property type="entry name" value="Dimeric_a/b-barrel"/>
</dbReference>
<dbReference type="HOGENOM" id="CLU_091233_0_3_11"/>
<keyword evidence="2" id="KW-0238">DNA-binding</keyword>
<organism evidence="6 7">
    <name type="scientific">Dermacoccus nishinomiyaensis</name>
    <dbReference type="NCBI Taxonomy" id="1274"/>
    <lineage>
        <taxon>Bacteria</taxon>
        <taxon>Bacillati</taxon>
        <taxon>Actinomycetota</taxon>
        <taxon>Actinomycetes</taxon>
        <taxon>Micrococcales</taxon>
        <taxon>Dermacoccaceae</taxon>
        <taxon>Dermacoccus</taxon>
    </lineage>
</organism>
<dbReference type="InterPro" id="IPR011991">
    <property type="entry name" value="ArsR-like_HTH"/>
</dbReference>
<dbReference type="InterPro" id="IPR000485">
    <property type="entry name" value="AsnC-type_HTH_dom"/>
</dbReference>
<dbReference type="InterPro" id="IPR036388">
    <property type="entry name" value="WH-like_DNA-bd_sf"/>
</dbReference>
<keyword evidence="1" id="KW-0805">Transcription regulation</keyword>
<feature type="domain" description="HTH asnC-type" evidence="5">
    <location>
        <begin position="27"/>
        <end position="88"/>
    </location>
</feature>
<dbReference type="GO" id="GO:0043200">
    <property type="term" value="P:response to amino acid"/>
    <property type="evidence" value="ECO:0007669"/>
    <property type="project" value="TreeGrafter"/>
</dbReference>
<dbReference type="Gene3D" id="3.30.70.920">
    <property type="match status" value="1"/>
</dbReference>
<dbReference type="RefSeq" id="WP_038568161.1">
    <property type="nucleotide sequence ID" value="NZ_CP008889.1"/>
</dbReference>
<dbReference type="EMBL" id="CP008889">
    <property type="protein sequence ID" value="AIF40800.1"/>
    <property type="molecule type" value="Genomic_DNA"/>
</dbReference>
<dbReference type="Gene3D" id="1.10.10.10">
    <property type="entry name" value="Winged helix-like DNA-binding domain superfamily/Winged helix DNA-binding domain"/>
    <property type="match status" value="1"/>
</dbReference>
<accession>A0A075JG88</accession>
<reference evidence="6 7" key="1">
    <citation type="submission" date="2014-07" db="EMBL/GenBank/DDBJ databases">
        <title>Genome Sequencing of Dermacoccus nishinomiyaensis.</title>
        <authorList>
            <person name="Hong K.W."/>
            <person name="Chan K.G."/>
        </authorList>
    </citation>
    <scope>NUCLEOTIDE SEQUENCE [LARGE SCALE GENOMIC DNA]</scope>
    <source>
        <strain evidence="6 7">M25</strain>
    </source>
</reference>
<dbReference type="InterPro" id="IPR036390">
    <property type="entry name" value="WH_DNA-bd_sf"/>
</dbReference>
<evidence type="ECO:0000256" key="4">
    <source>
        <dbReference type="SAM" id="MobiDB-lite"/>
    </source>
</evidence>
<dbReference type="InterPro" id="IPR019888">
    <property type="entry name" value="Tscrpt_reg_AsnC-like"/>
</dbReference>
<name>A0A075JG88_9MICO</name>
<dbReference type="CDD" id="cd00090">
    <property type="entry name" value="HTH_ARSR"/>
    <property type="match status" value="1"/>
</dbReference>
<dbReference type="InterPro" id="IPR019887">
    <property type="entry name" value="Tscrpt_reg_AsnC/Lrp_C"/>
</dbReference>
<evidence type="ECO:0000259" key="5">
    <source>
        <dbReference type="PROSITE" id="PS50956"/>
    </source>
</evidence>
<dbReference type="GO" id="GO:0005829">
    <property type="term" value="C:cytosol"/>
    <property type="evidence" value="ECO:0007669"/>
    <property type="project" value="TreeGrafter"/>
</dbReference>
<dbReference type="Pfam" id="PF13412">
    <property type="entry name" value="HTH_24"/>
    <property type="match status" value="1"/>
</dbReference>
<dbReference type="PANTHER" id="PTHR30154">
    <property type="entry name" value="LEUCINE-RESPONSIVE REGULATORY PROTEIN"/>
    <property type="match status" value="1"/>
</dbReference>
<keyword evidence="7" id="KW-1185">Reference proteome</keyword>
<protein>
    <submittedName>
        <fullName evidence="6">AsnC family transcriptional regulator</fullName>
    </submittedName>
</protein>
<dbReference type="GO" id="GO:0043565">
    <property type="term" value="F:sequence-specific DNA binding"/>
    <property type="evidence" value="ECO:0007669"/>
    <property type="project" value="InterPro"/>
</dbReference>
<dbReference type="AlphaFoldDB" id="A0A075JG88"/>
<dbReference type="SMART" id="SM00344">
    <property type="entry name" value="HTH_ASNC"/>
    <property type="match status" value="1"/>
</dbReference>
<dbReference type="PRINTS" id="PR00033">
    <property type="entry name" value="HTHASNC"/>
</dbReference>